<evidence type="ECO:0000256" key="1">
    <source>
        <dbReference type="SAM" id="SignalP"/>
    </source>
</evidence>
<organism evidence="2 3">
    <name type="scientific">Rotaria magnacalcarata</name>
    <dbReference type="NCBI Taxonomy" id="392030"/>
    <lineage>
        <taxon>Eukaryota</taxon>
        <taxon>Metazoa</taxon>
        <taxon>Spiralia</taxon>
        <taxon>Gnathifera</taxon>
        <taxon>Rotifera</taxon>
        <taxon>Eurotatoria</taxon>
        <taxon>Bdelloidea</taxon>
        <taxon>Philodinida</taxon>
        <taxon>Philodinidae</taxon>
        <taxon>Rotaria</taxon>
    </lineage>
</organism>
<dbReference type="EMBL" id="CAJOBG010047293">
    <property type="protein sequence ID" value="CAF4458530.1"/>
    <property type="molecule type" value="Genomic_DNA"/>
</dbReference>
<keyword evidence="1" id="KW-0732">Signal</keyword>
<keyword evidence="3" id="KW-1185">Reference proteome</keyword>
<reference evidence="2" key="1">
    <citation type="submission" date="2021-02" db="EMBL/GenBank/DDBJ databases">
        <authorList>
            <person name="Nowell W R."/>
        </authorList>
    </citation>
    <scope>NUCLEOTIDE SEQUENCE</scope>
</reference>
<feature type="chain" id="PRO_5032756159" evidence="1">
    <location>
        <begin position="26"/>
        <end position="110"/>
    </location>
</feature>
<sequence length="110" mass="12460">MANITRRIIILLIALNMSLCLIVQAGSIHRPNSYDEQVSAILALNGLLNNADENSNHNEKPAINYNPSMLSLFDDDNGLRRSVNYLKDTKRSKLNLHTNLNLPRYLRTVD</sequence>
<dbReference type="Proteomes" id="UP000663866">
    <property type="component" value="Unassembled WGS sequence"/>
</dbReference>
<evidence type="ECO:0000313" key="3">
    <source>
        <dbReference type="Proteomes" id="UP000663866"/>
    </source>
</evidence>
<comment type="caution">
    <text evidence="2">The sequence shown here is derived from an EMBL/GenBank/DDBJ whole genome shotgun (WGS) entry which is preliminary data.</text>
</comment>
<name>A0A820SUY6_9BILA</name>
<gene>
    <name evidence="2" type="ORF">OVN521_LOCUS38300</name>
</gene>
<protein>
    <submittedName>
        <fullName evidence="2">Uncharacterized protein</fullName>
    </submittedName>
</protein>
<accession>A0A820SUY6</accession>
<feature type="signal peptide" evidence="1">
    <location>
        <begin position="1"/>
        <end position="25"/>
    </location>
</feature>
<dbReference type="AlphaFoldDB" id="A0A820SUY6"/>
<evidence type="ECO:0000313" key="2">
    <source>
        <dbReference type="EMBL" id="CAF4458530.1"/>
    </source>
</evidence>
<proteinExistence type="predicted"/>